<dbReference type="EMBL" id="OX365910">
    <property type="protein sequence ID" value="CAI4051296.1"/>
    <property type="molecule type" value="Genomic_DNA"/>
</dbReference>
<dbReference type="GO" id="GO:0051879">
    <property type="term" value="F:Hsp90 protein binding"/>
    <property type="evidence" value="ECO:0007669"/>
    <property type="project" value="TreeGrafter"/>
</dbReference>
<organism evidence="1 2">
    <name type="scientific">Saccharomyces kudriavzevii (strain ATCC MYA-4449 / AS 2.2408 / CBS 8840 / NBRC 1802 / NCYC 2889)</name>
    <name type="common">Yeast</name>
    <dbReference type="NCBI Taxonomy" id="226230"/>
    <lineage>
        <taxon>Eukaryota</taxon>
        <taxon>Fungi</taxon>
        <taxon>Dikarya</taxon>
        <taxon>Ascomycota</taxon>
        <taxon>Saccharomycotina</taxon>
        <taxon>Saccharomycetes</taxon>
        <taxon>Saccharomycetales</taxon>
        <taxon>Saccharomycetaceae</taxon>
        <taxon>Saccharomyces</taxon>
    </lineage>
</organism>
<dbReference type="PANTHER" id="PTHR45994">
    <property type="entry name" value="FI21225P1"/>
    <property type="match status" value="1"/>
</dbReference>
<evidence type="ECO:0000313" key="1">
    <source>
        <dbReference type="EMBL" id="CAI4051296.1"/>
    </source>
</evidence>
<dbReference type="SUPFAM" id="SSF48371">
    <property type="entry name" value="ARM repeat"/>
    <property type="match status" value="1"/>
</dbReference>
<reference evidence="1" key="1">
    <citation type="submission" date="2022-10" db="EMBL/GenBank/DDBJ databases">
        <authorList>
            <person name="Byrne P K."/>
        </authorList>
    </citation>
    <scope>NUCLEOTIDE SEQUENCE</scope>
    <source>
        <strain evidence="1">IFO1802</strain>
    </source>
</reference>
<gene>
    <name evidence="1" type="primary">SKDI15G1910</name>
    <name evidence="1" type="ORF">SKDI_15G1910</name>
</gene>
<dbReference type="InterPro" id="IPR016024">
    <property type="entry name" value="ARM-type_fold"/>
</dbReference>
<keyword evidence="2" id="KW-1185">Reference proteome</keyword>
<accession>A0AA35NM80</accession>
<dbReference type="GO" id="GO:0005737">
    <property type="term" value="C:cytoplasm"/>
    <property type="evidence" value="ECO:0007669"/>
    <property type="project" value="UniProtKB-SubCell"/>
</dbReference>
<dbReference type="Pfam" id="PF11701">
    <property type="entry name" value="UNC45-central"/>
    <property type="match status" value="1"/>
</dbReference>
<dbReference type="PANTHER" id="PTHR45994:SF1">
    <property type="entry name" value="FI21225P1"/>
    <property type="match status" value="1"/>
</dbReference>
<dbReference type="InterPro" id="IPR024660">
    <property type="entry name" value="UCS_central_dom"/>
</dbReference>
<dbReference type="InterPro" id="IPR011989">
    <property type="entry name" value="ARM-like"/>
</dbReference>
<evidence type="ECO:0000313" key="2">
    <source>
        <dbReference type="Proteomes" id="UP001162087"/>
    </source>
</evidence>
<dbReference type="Gene3D" id="1.25.10.10">
    <property type="entry name" value="Leucine-rich Repeat Variant"/>
    <property type="match status" value="1"/>
</dbReference>
<dbReference type="OrthoDB" id="5574718at2759"/>
<protein>
    <submittedName>
        <fullName evidence="1">Uncharacterized protein</fullName>
    </submittedName>
</protein>
<proteinExistence type="predicted"/>
<sequence>MPLSERQNNSIDISAIDNLCAAFGETLASAPDVQKYNDAVTEVFRLRGYSESGKLRADVADSKTFKDSQKIEEILTRSYQDHSESRAHLSKYIQEDIPFALNLFETLSRSSVHVLVGCFSDKNATTELLNELQVRIHYGEDVHATYLLSVVLQLLNKFKYDFKDVRFLVKELILRINEDEVKSMMLIIFAELQSNFQEDFDKAVVDFMNSLIVEAEIGVGNDPLSIIVKTLSELYPSLTALCSEIFLSNGLSKLLKKRVFEEQDLQFTKELLLLLSAACIDETMRVYTTENYLQLLETSLNLKDIQIYSALVLVKTWSFTKLTNVNITRLSEIFISALSRCSITKIEDANEPTVGSEEITKVEMSVEALAYLSLKPSVKNMIRTNDGFIRILLSMIKGQKMTHFLYGLLVIIANLTTLPEETNGGSQSVNDLKNYADLKGPNAENAAKDKETKEDITLFGEKYVLNTELISFLKSKIQSLSLNCKQQVVRVIYNITRSKKFIPQCIAQGGTTIILEYLVSKQDVGEAIRILGCRALSRMLIFTNPALIFKKYSALNAIPYLFELLPRLTPVDDNPLHNNEQIKLTDNYEALLALTNLASSETSDGEEVCKHIVSTEGYWSTIENLMLDENVPLQRSTLELISNMMSHPLTIAAKFFNLENPQSLRNFNILVKLLQLSDIESQRAVAAIFANIATTIPLIAKELLAQKELIENAVEVFADQLDDIELRQRLLMLFYGLFEMIPDDTSNEKYPLLQENQKLKDALNMSLERNDLGPEFSAAIPSILSKIK</sequence>
<dbReference type="Proteomes" id="UP001162087">
    <property type="component" value="Chromosome 15"/>
</dbReference>
<name>A0AA35NM80_SACK1</name>
<dbReference type="Gene3D" id="1.25.10.100">
    <property type="match status" value="1"/>
</dbReference>